<dbReference type="SUPFAM" id="SSF81321">
    <property type="entry name" value="Family A G protein-coupled receptor-like"/>
    <property type="match status" value="1"/>
</dbReference>
<sequence length="361" mass="40552">MEWLIAAGGDANRIYNFNCSEKYATPEEFTLKDGTPRPVLGYIDLLYGTIIMMLYVPCLCVMMQKENIRLSCFKIMFLLGFIDLCAIGVNSVTTGILLIEGAVYCSHPNAIFIAGSLGLGLWCAACLICLILVLNRVLDILFPTLVKKYFSGSRTTMVLMIPVAYGLYFIFLTPPLLFTSKYQAWFFDPFIYADKTLEYQNYPHTANNLFIVVATCALYGYFCAAIAKQFRKRVESTNKRSHSQAHELTTSQPLISFLQIFLQSTLICLVNFVAAMVYVYMQFFPVADFVIVIGHISWQLGHGCPAFIYLFMNTTIRSGVSRMFRLKRSHVHTKSTTTVSMVGQHGHGHGHAPPAHSSSIH</sequence>
<dbReference type="InterPro" id="IPR019425">
    <property type="entry name" value="7TM_GPCR_serpentine_rcpt_Srt"/>
</dbReference>
<feature type="transmembrane region" description="Helical" evidence="2">
    <location>
        <begin position="289"/>
        <end position="312"/>
    </location>
</feature>
<evidence type="ECO:0000313" key="5">
    <source>
        <dbReference type="WormBase" id="CBG06327"/>
    </source>
</evidence>
<feature type="region of interest" description="Disordered" evidence="1">
    <location>
        <begin position="342"/>
        <end position="361"/>
    </location>
</feature>
<feature type="transmembrane region" description="Helical" evidence="2">
    <location>
        <begin position="45"/>
        <end position="63"/>
    </location>
</feature>
<dbReference type="eggNOG" id="ENOG502SNCU">
    <property type="taxonomic scope" value="Eukaryota"/>
</dbReference>
<feature type="transmembrane region" description="Helical" evidence="2">
    <location>
        <begin position="155"/>
        <end position="178"/>
    </location>
</feature>
<dbReference type="Gene3D" id="1.20.1070.10">
    <property type="entry name" value="Rhodopsin 7-helix transmembrane proteins"/>
    <property type="match status" value="1"/>
</dbReference>
<dbReference type="EMBL" id="HE601320">
    <property type="protein sequence ID" value="CAP26651.2"/>
    <property type="molecule type" value="Genomic_DNA"/>
</dbReference>
<dbReference type="PANTHER" id="PTHR23021:SF90">
    <property type="entry name" value="SERPENTINE RECEPTOR, CLASS T"/>
    <property type="match status" value="1"/>
</dbReference>
<dbReference type="HOGENOM" id="CLU_053041_3_0_1"/>
<dbReference type="Proteomes" id="UP000008549">
    <property type="component" value="Unassembled WGS sequence"/>
</dbReference>
<keyword evidence="4" id="KW-1185">Reference proteome</keyword>
<dbReference type="STRING" id="6238.A8X1Z1"/>
<organism evidence="3 4">
    <name type="scientific">Caenorhabditis briggsae</name>
    <dbReference type="NCBI Taxonomy" id="6238"/>
    <lineage>
        <taxon>Eukaryota</taxon>
        <taxon>Metazoa</taxon>
        <taxon>Ecdysozoa</taxon>
        <taxon>Nematoda</taxon>
        <taxon>Chromadorea</taxon>
        <taxon>Rhabditida</taxon>
        <taxon>Rhabditina</taxon>
        <taxon>Rhabditomorpha</taxon>
        <taxon>Rhabditoidea</taxon>
        <taxon>Rhabditidae</taxon>
        <taxon>Peloderinae</taxon>
        <taxon>Caenorhabditis</taxon>
    </lineage>
</organism>
<evidence type="ECO:0000256" key="2">
    <source>
        <dbReference type="SAM" id="Phobius"/>
    </source>
</evidence>
<keyword evidence="2" id="KW-0812">Transmembrane</keyword>
<keyword evidence="2" id="KW-0472">Membrane</keyword>
<dbReference type="InParanoid" id="A8X1Z1"/>
<evidence type="ECO:0000313" key="4">
    <source>
        <dbReference type="Proteomes" id="UP000008549"/>
    </source>
</evidence>
<feature type="compositionally biased region" description="Low complexity" evidence="1">
    <location>
        <begin position="351"/>
        <end position="361"/>
    </location>
</feature>
<protein>
    <submittedName>
        <fullName evidence="3">Protein CBR-SRT-41</fullName>
    </submittedName>
</protein>
<reference evidence="3 4" key="1">
    <citation type="journal article" date="2003" name="PLoS Biol.">
        <title>The genome sequence of Caenorhabditis briggsae: a platform for comparative genomics.</title>
        <authorList>
            <person name="Stein L.D."/>
            <person name="Bao Z."/>
            <person name="Blasiar D."/>
            <person name="Blumenthal T."/>
            <person name="Brent M.R."/>
            <person name="Chen N."/>
            <person name="Chinwalla A."/>
            <person name="Clarke L."/>
            <person name="Clee C."/>
            <person name="Coghlan A."/>
            <person name="Coulson A."/>
            <person name="D'Eustachio P."/>
            <person name="Fitch D.H."/>
            <person name="Fulton L.A."/>
            <person name="Fulton R.E."/>
            <person name="Griffiths-Jones S."/>
            <person name="Harris T.W."/>
            <person name="Hillier L.W."/>
            <person name="Kamath R."/>
            <person name="Kuwabara P.E."/>
            <person name="Mardis E.R."/>
            <person name="Marra M.A."/>
            <person name="Miner T.L."/>
            <person name="Minx P."/>
            <person name="Mullikin J.C."/>
            <person name="Plumb R.W."/>
            <person name="Rogers J."/>
            <person name="Schein J.E."/>
            <person name="Sohrmann M."/>
            <person name="Spieth J."/>
            <person name="Stajich J.E."/>
            <person name="Wei C."/>
            <person name="Willey D."/>
            <person name="Wilson R.K."/>
            <person name="Durbin R."/>
            <person name="Waterston R.H."/>
        </authorList>
    </citation>
    <scope>NUCLEOTIDE SEQUENCE [LARGE SCALE GENOMIC DNA]</scope>
    <source>
        <strain evidence="3 4">AF16</strain>
    </source>
</reference>
<accession>A8X1Z1</accession>
<evidence type="ECO:0000256" key="1">
    <source>
        <dbReference type="SAM" id="MobiDB-lite"/>
    </source>
</evidence>
<feature type="transmembrane region" description="Helical" evidence="2">
    <location>
        <begin position="75"/>
        <end position="99"/>
    </location>
</feature>
<reference evidence="3 4" key="2">
    <citation type="journal article" date="2011" name="PLoS Genet.">
        <title>Caenorhabditis briggsae recombinant inbred line genotypes reveal inter-strain incompatibility and the evolution of recombination.</title>
        <authorList>
            <person name="Ross J.A."/>
            <person name="Koboldt D.C."/>
            <person name="Staisch J.E."/>
            <person name="Chamberlin H.M."/>
            <person name="Gupta B.P."/>
            <person name="Miller R.D."/>
            <person name="Baird S.E."/>
            <person name="Haag E.S."/>
        </authorList>
    </citation>
    <scope>NUCLEOTIDE SEQUENCE [LARGE SCALE GENOMIC DNA]</scope>
    <source>
        <strain evidence="3 4">AF16</strain>
    </source>
</reference>
<dbReference type="WormBase" id="CBG06327">
    <property type="protein sequence ID" value="CBP07425"/>
    <property type="gene ID" value="WBGene00028622"/>
</dbReference>
<keyword evidence="2" id="KW-1133">Transmembrane helix</keyword>
<dbReference type="GeneID" id="8589286"/>
<dbReference type="KEGG" id="cbr:CBG_06327"/>
<dbReference type="PANTHER" id="PTHR23021">
    <property type="entry name" value="SERPENTINE RECEPTOR, CLASS T"/>
    <property type="match status" value="1"/>
</dbReference>
<feature type="transmembrane region" description="Helical" evidence="2">
    <location>
        <begin position="260"/>
        <end position="283"/>
    </location>
</feature>
<dbReference type="OMA" id="VIGHISW"/>
<proteinExistence type="predicted"/>
<evidence type="ECO:0000313" key="3">
    <source>
        <dbReference type="EMBL" id="CAP26651.2"/>
    </source>
</evidence>
<name>A8X1Z1_CAEBR</name>
<feature type="transmembrane region" description="Helical" evidence="2">
    <location>
        <begin position="209"/>
        <end position="227"/>
    </location>
</feature>
<gene>
    <name evidence="3" type="primary">Cbr-srt-41</name>
    <name evidence="5" type="ORF">CBG06327</name>
    <name evidence="3" type="ORF">CBG_06327</name>
</gene>
<dbReference type="RefSeq" id="XP_045093186.1">
    <property type="nucleotide sequence ID" value="XM_045237117.1"/>
</dbReference>
<dbReference type="AlphaFoldDB" id="A8X1Z1"/>
<dbReference type="Pfam" id="PF10321">
    <property type="entry name" value="7TM_GPCR_Srt"/>
    <property type="match status" value="1"/>
</dbReference>
<dbReference type="CTD" id="8589286"/>
<feature type="transmembrane region" description="Helical" evidence="2">
    <location>
        <begin position="111"/>
        <end position="134"/>
    </location>
</feature>